<organism evidence="3 4">
    <name type="scientific">Gregarina niphandrodes</name>
    <name type="common">Septate eugregarine</name>
    <dbReference type="NCBI Taxonomy" id="110365"/>
    <lineage>
        <taxon>Eukaryota</taxon>
        <taxon>Sar</taxon>
        <taxon>Alveolata</taxon>
        <taxon>Apicomplexa</taxon>
        <taxon>Conoidasida</taxon>
        <taxon>Gregarinasina</taxon>
        <taxon>Eugregarinorida</taxon>
        <taxon>Gregarinidae</taxon>
        <taxon>Gregarina</taxon>
    </lineage>
</organism>
<feature type="signal peptide" evidence="2">
    <location>
        <begin position="1"/>
        <end position="16"/>
    </location>
</feature>
<feature type="transmembrane region" description="Helical" evidence="1">
    <location>
        <begin position="732"/>
        <end position="759"/>
    </location>
</feature>
<dbReference type="RefSeq" id="XP_011131966.1">
    <property type="nucleotide sequence ID" value="XM_011133664.1"/>
</dbReference>
<feature type="transmembrane region" description="Helical" evidence="1">
    <location>
        <begin position="701"/>
        <end position="720"/>
    </location>
</feature>
<feature type="transmembrane region" description="Helical" evidence="1">
    <location>
        <begin position="427"/>
        <end position="450"/>
    </location>
</feature>
<feature type="transmembrane region" description="Helical" evidence="1">
    <location>
        <begin position="402"/>
        <end position="421"/>
    </location>
</feature>
<reference evidence="3" key="1">
    <citation type="submission" date="2013-12" db="EMBL/GenBank/DDBJ databases">
        <authorList>
            <person name="Omoto C.K."/>
            <person name="Sibley D."/>
            <person name="Venepally P."/>
            <person name="Hadjithomas M."/>
            <person name="Karamycheva S."/>
            <person name="Brunk B."/>
            <person name="Roos D."/>
            <person name="Caler E."/>
            <person name="Lorenzi H."/>
        </authorList>
    </citation>
    <scope>NUCLEOTIDE SEQUENCE</scope>
</reference>
<dbReference type="GeneID" id="22914387"/>
<sequence length="842" mass="91583">MLLWTLAVAAVSAAPALKYFDGYDSTGEGLLLRALDPKEPTVQQAFISPNATKFTLNLECAPGQQLYVDGVKRKPGDFTFKKDGSRHRQVVEVVCEDRSVASSSGLPDRQKNVFLVSANYPVSEIPMPDLLLNEIGIECESNSQTKKINCPDPKLEDKMATVTPAKLKGDIMYTLHTSDNSVNLRLLDGKKSLPFKYNHSYYLTANAGTESVTWPVSFGGSFGSSLLYLVGAFIGLSLLLLVLAMLLVVGGAEVFGLGRPLGTTEIASMLALVIQFFTFGNKLRGSAPMESLATPTKWVSLFWPAPQITNSFNYSRVATDFGGGASHQPVFSKGYGLRLWGDSVMGDVTDVRNAWGCLFWALAFLIALCLLHAAILGGMAQRKNDLFTIPHRMKFGNWEHRALNLLCFPLAMAGTLCILHPQSTVLWAVAGGAVLVGLAIWVLGALAAVASAVRSGEVTWVWEHSVRETGPTRKRELEGYWSDLECDQLLTQPVNRGLLGNCFEYRWVSTVADIKPTTISAYETTSSRHSYSSSAEESGLNPVPKLKKAHRVAGYPLAKNPQVVLVEQARKPCVCFRGDSLVAGVLRTKWLDILFTYEGLTKFLEADQAETPVPLLVKTHQLAGPITNGANAFFFDGARVPFIRVAETLWKLAMGVLLGVACTAEADRTGTVCYIAVALLSLGMCGYVLGTKPYTRHLDNLTVASTAGVLGAAAAAYTVYTYNHKSCLADLFLLLSTVCATLLALYAVWIITSIVSAVLCPPMDESRFLEKLANCTVIVTTPDHQDDYQMTGYSKYAARDVVAKSTTGRSQSRKFGTFEDLDLNFEHHEIAQACQTGVLPIP</sequence>
<dbReference type="eggNOG" id="ENOG502SQ9J">
    <property type="taxonomic scope" value="Eukaryota"/>
</dbReference>
<evidence type="ECO:0000256" key="1">
    <source>
        <dbReference type="SAM" id="Phobius"/>
    </source>
</evidence>
<feature type="transmembrane region" description="Helical" evidence="1">
    <location>
        <begin position="672"/>
        <end position="689"/>
    </location>
</feature>
<evidence type="ECO:0000313" key="4">
    <source>
        <dbReference type="Proteomes" id="UP000019763"/>
    </source>
</evidence>
<feature type="chain" id="PRO_5001511921" evidence="2">
    <location>
        <begin position="17"/>
        <end position="842"/>
    </location>
</feature>
<feature type="transmembrane region" description="Helical" evidence="1">
    <location>
        <begin position="226"/>
        <end position="249"/>
    </location>
</feature>
<keyword evidence="1" id="KW-1133">Transmembrane helix</keyword>
<dbReference type="VEuPathDB" id="CryptoDB:GNI_124370"/>
<keyword evidence="2" id="KW-0732">Signal</keyword>
<evidence type="ECO:0000313" key="3">
    <source>
        <dbReference type="EMBL" id="EZG51528.1"/>
    </source>
</evidence>
<dbReference type="OMA" id="TLHVDQR"/>
<evidence type="ECO:0000256" key="2">
    <source>
        <dbReference type="SAM" id="SignalP"/>
    </source>
</evidence>
<protein>
    <submittedName>
        <fullName evidence="3">Transmembrane protein</fullName>
    </submittedName>
</protein>
<proteinExistence type="predicted"/>
<keyword evidence="1" id="KW-0472">Membrane</keyword>
<keyword evidence="4" id="KW-1185">Reference proteome</keyword>
<feature type="transmembrane region" description="Helical" evidence="1">
    <location>
        <begin position="358"/>
        <end position="381"/>
    </location>
</feature>
<dbReference type="Proteomes" id="UP000019763">
    <property type="component" value="Unassembled WGS sequence"/>
</dbReference>
<feature type="transmembrane region" description="Helical" evidence="1">
    <location>
        <begin position="261"/>
        <end position="279"/>
    </location>
</feature>
<gene>
    <name evidence="3" type="ORF">GNI_124370</name>
</gene>
<name>A0A023B286_GRENI</name>
<comment type="caution">
    <text evidence="3">The sequence shown here is derived from an EMBL/GenBank/DDBJ whole genome shotgun (WGS) entry which is preliminary data.</text>
</comment>
<accession>A0A023B286</accession>
<dbReference type="EMBL" id="AFNH02000926">
    <property type="protein sequence ID" value="EZG51528.1"/>
    <property type="molecule type" value="Genomic_DNA"/>
</dbReference>
<keyword evidence="1 3" id="KW-0812">Transmembrane</keyword>
<dbReference type="AlphaFoldDB" id="A0A023B286"/>
<dbReference type="OrthoDB" id="396760at2759"/>